<evidence type="ECO:0000256" key="1">
    <source>
        <dbReference type="ARBA" id="ARBA00003050"/>
    </source>
</evidence>
<reference evidence="10 11" key="2">
    <citation type="submission" date="2018-04" db="EMBL/GenBank/DDBJ databases">
        <title>Thauera lacus sp. nov., isolated from an saline lake in Inner Mongolia, China.</title>
        <authorList>
            <person name="Liang Q.-Y."/>
        </authorList>
    </citation>
    <scope>NUCLEOTIDE SEQUENCE [LARGE SCALE GENOMIC DNA]</scope>
    <source>
        <strain evidence="10 11">D20</strain>
    </source>
</reference>
<dbReference type="GO" id="GO:0019752">
    <property type="term" value="P:carboxylic acid metabolic process"/>
    <property type="evidence" value="ECO:0007669"/>
    <property type="project" value="UniProtKB-UniRule"/>
</dbReference>
<dbReference type="PANTHER" id="PTHR42880:SF1">
    <property type="entry name" value="ISOPROPYLMALATE_HOMOCITRATE_CITRAMALATE SYNTHASE FAMILY PROTEIN"/>
    <property type="match status" value="1"/>
</dbReference>
<evidence type="ECO:0000256" key="7">
    <source>
        <dbReference type="RuleBase" id="RU003523"/>
    </source>
</evidence>
<dbReference type="AlphaFoldDB" id="A0A2T4IIQ2"/>
<reference evidence="10 11" key="1">
    <citation type="submission" date="2018-03" db="EMBL/GenBank/DDBJ databases">
        <authorList>
            <person name="Keele B.F."/>
        </authorList>
    </citation>
    <scope>NUCLEOTIDE SEQUENCE [LARGE SCALE GENOMIC DNA]</scope>
    <source>
        <strain evidence="10 11">D20</strain>
    </source>
</reference>
<dbReference type="Gene3D" id="3.20.20.70">
    <property type="entry name" value="Aldolase class I"/>
    <property type="match status" value="1"/>
</dbReference>
<sequence length="393" mass="41493">MNASVIIDDTTLRDGEQSAGVAFSRAEKCAIAATLAQIGVRELEIGIPAMGEEERGDIRAIADSVPEATRLIVWGRLGAADIDACRSLPVHMLELSVPVSDQQIRHKLGSDRDAVLERIARWVPVALEAGFDVGVGGEDASRADPAFLIEVVQAAAAAGARRFRFADTLGVLDPFATFEAISRLRAATTLELEMHAHDDLGLATANTLAAVRAGASHVNTTVNGLGERAGNAALEEVALGLRQFHGMSGIVDFSRLLAASEQVALASGRPVGWHKSVVGEGVFTHEAGIHVDGLLKDPRNYQGIDPALLGRSHRMILGKHSGARAVSSAYAALGITLEPAQAACLLARVRDFATRTKRSPQAAELRRFHDELLASSSHCNALLDTLALSAHGA</sequence>
<evidence type="ECO:0000259" key="9">
    <source>
        <dbReference type="PROSITE" id="PS50991"/>
    </source>
</evidence>
<dbReference type="InterPro" id="IPR054691">
    <property type="entry name" value="LeuA/HCS_post-cat"/>
</dbReference>
<dbReference type="GO" id="GO:0009399">
    <property type="term" value="P:nitrogen fixation"/>
    <property type="evidence" value="ECO:0007669"/>
    <property type="project" value="UniProtKB-UniRule"/>
</dbReference>
<accession>A0A2T4IIQ2</accession>
<evidence type="ECO:0000256" key="5">
    <source>
        <dbReference type="ARBA" id="ARBA00022679"/>
    </source>
</evidence>
<dbReference type="PANTHER" id="PTHR42880">
    <property type="entry name" value="HOMOCITRATE SYNTHASE"/>
    <property type="match status" value="1"/>
</dbReference>
<keyword evidence="11" id="KW-1185">Reference proteome</keyword>
<evidence type="ECO:0000256" key="6">
    <source>
        <dbReference type="ARBA" id="ARBA00048019"/>
    </source>
</evidence>
<evidence type="ECO:0000256" key="2">
    <source>
        <dbReference type="ARBA" id="ARBA00006154"/>
    </source>
</evidence>
<dbReference type="GO" id="GO:0004410">
    <property type="term" value="F:homocitrate synthase activity"/>
    <property type="evidence" value="ECO:0007669"/>
    <property type="project" value="UniProtKB-UniRule"/>
</dbReference>
<comment type="catalytic activity">
    <reaction evidence="6 8">
        <text>acetyl-CoA + 2-oxoglutarate + H2O = (2R)-homocitrate + CoA + H(+)</text>
        <dbReference type="Rhea" id="RHEA:12929"/>
        <dbReference type="ChEBI" id="CHEBI:15377"/>
        <dbReference type="ChEBI" id="CHEBI:15378"/>
        <dbReference type="ChEBI" id="CHEBI:16810"/>
        <dbReference type="ChEBI" id="CHEBI:57287"/>
        <dbReference type="ChEBI" id="CHEBI:57288"/>
        <dbReference type="ChEBI" id="CHEBI:58884"/>
        <dbReference type="EC" id="2.3.3.14"/>
    </reaction>
</comment>
<name>A0A2T4IIQ2_9RHOO</name>
<dbReference type="Pfam" id="PF22617">
    <property type="entry name" value="HCS_D2"/>
    <property type="match status" value="1"/>
</dbReference>
<evidence type="ECO:0000256" key="8">
    <source>
        <dbReference type="RuleBase" id="RU367143"/>
    </source>
</evidence>
<dbReference type="SUPFAM" id="SSF51569">
    <property type="entry name" value="Aldolase"/>
    <property type="match status" value="1"/>
</dbReference>
<dbReference type="InterPro" id="IPR013785">
    <property type="entry name" value="Aldolase_TIM"/>
</dbReference>
<keyword evidence="5 7" id="KW-0808">Transferase</keyword>
<protein>
    <recommendedName>
        <fullName evidence="4 8">Homocitrate synthase</fullName>
        <ecNumber evidence="3 8">2.3.3.14</ecNumber>
    </recommendedName>
</protein>
<feature type="domain" description="Pyruvate carboxyltransferase" evidence="9">
    <location>
        <begin position="5"/>
        <end position="257"/>
    </location>
</feature>
<keyword evidence="8" id="KW-0535">Nitrogen fixation</keyword>
<gene>
    <name evidence="10" type="primary">nifV</name>
    <name evidence="10" type="ORF">C8261_02950</name>
</gene>
<dbReference type="PROSITE" id="PS00816">
    <property type="entry name" value="AIPM_HOMOCIT_SYNTH_2"/>
    <property type="match status" value="1"/>
</dbReference>
<dbReference type="InterPro" id="IPR000891">
    <property type="entry name" value="PYR_CT"/>
</dbReference>
<dbReference type="OrthoDB" id="9803573at2"/>
<dbReference type="EMBL" id="PZKC01000002">
    <property type="protein sequence ID" value="PTD97651.1"/>
    <property type="molecule type" value="Genomic_DNA"/>
</dbReference>
<evidence type="ECO:0000256" key="4">
    <source>
        <dbReference type="ARBA" id="ARBA00020735"/>
    </source>
</evidence>
<dbReference type="RefSeq" id="WP_107492171.1">
    <property type="nucleotide sequence ID" value="NZ_PZKC01000002.1"/>
</dbReference>
<comment type="function">
    <text evidence="1 8">This protein is a Fe-Mo-cofactor biosynthetic component.</text>
</comment>
<dbReference type="PROSITE" id="PS00815">
    <property type="entry name" value="AIPM_HOMOCIT_SYNTH_1"/>
    <property type="match status" value="1"/>
</dbReference>
<dbReference type="Gene3D" id="1.10.238.260">
    <property type="match status" value="1"/>
</dbReference>
<organism evidence="10 11">
    <name type="scientific">Pseudothauera lacus</name>
    <dbReference type="NCBI Taxonomy" id="2136175"/>
    <lineage>
        <taxon>Bacteria</taxon>
        <taxon>Pseudomonadati</taxon>
        <taxon>Pseudomonadota</taxon>
        <taxon>Betaproteobacteria</taxon>
        <taxon>Rhodocyclales</taxon>
        <taxon>Zoogloeaceae</taxon>
        <taxon>Pseudothauera</taxon>
    </lineage>
</organism>
<dbReference type="Pfam" id="PF00682">
    <property type="entry name" value="HMGL-like"/>
    <property type="match status" value="1"/>
</dbReference>
<evidence type="ECO:0000313" key="11">
    <source>
        <dbReference type="Proteomes" id="UP000241193"/>
    </source>
</evidence>
<dbReference type="CDD" id="cd07939">
    <property type="entry name" value="DRE_TIM_NifV"/>
    <property type="match status" value="1"/>
</dbReference>
<dbReference type="Proteomes" id="UP000241193">
    <property type="component" value="Unassembled WGS sequence"/>
</dbReference>
<evidence type="ECO:0000256" key="3">
    <source>
        <dbReference type="ARBA" id="ARBA00012974"/>
    </source>
</evidence>
<dbReference type="InterPro" id="IPR002034">
    <property type="entry name" value="AIPM/Hcit_synth_CS"/>
</dbReference>
<comment type="caution">
    <text evidence="10">The sequence shown here is derived from an EMBL/GenBank/DDBJ whole genome shotgun (WGS) entry which is preliminary data.</text>
</comment>
<proteinExistence type="inferred from homology"/>
<dbReference type="NCBIfam" id="TIGR02660">
    <property type="entry name" value="nifV_homocitr"/>
    <property type="match status" value="1"/>
</dbReference>
<comment type="similarity">
    <text evidence="2 7">Belongs to the alpha-IPM synthase/homocitrate synthase family.</text>
</comment>
<dbReference type="PROSITE" id="PS50991">
    <property type="entry name" value="PYR_CT"/>
    <property type="match status" value="1"/>
</dbReference>
<dbReference type="EC" id="2.3.3.14" evidence="3 8"/>
<dbReference type="InterPro" id="IPR013477">
    <property type="entry name" value="NifV/FrbC"/>
</dbReference>
<evidence type="ECO:0000313" key="10">
    <source>
        <dbReference type="EMBL" id="PTD97651.1"/>
    </source>
</evidence>